<gene>
    <name evidence="1" type="ORF">BV912_05235</name>
</gene>
<name>A0A1X3DJD7_9NEIS</name>
<dbReference type="PANTHER" id="PTHR48079">
    <property type="entry name" value="PROTEIN YEEZ"/>
    <property type="match status" value="1"/>
</dbReference>
<reference evidence="2" key="1">
    <citation type="submission" date="2017-01" db="EMBL/GenBank/DDBJ databases">
        <authorList>
            <person name="Mah S.A."/>
            <person name="Swanson W.J."/>
            <person name="Moy G.W."/>
            <person name="Vacquier V.D."/>
        </authorList>
    </citation>
    <scope>NUCLEOTIDE SEQUENCE [LARGE SCALE GENOMIC DNA]</scope>
    <source>
        <strain evidence="2">124861</strain>
    </source>
</reference>
<sequence length="258" mass="28510">MNTPDCAILGMGYLGKALAEKLFEQGSRVAAVKKTLTSDDINLPVELNIADLNDPNIFQTAFWQKWADKPVWICLLPPSSAEHYAPMLRQWLALAVQYGVRHVIYSSSTGVYGDKARACNEQSMPDPQTGSARKVLEAEQVFLNSGIPNIDILRFGGLYSADRHPLNSLLKRSGITGAEQPVNMVHKDFAVAALHHAVCTPGGVRIRNIIEPRHPSKREFYHAEALKLGLPEPDYDPTDTNGGKTVDTIYDDFAHIFV</sequence>
<dbReference type="PANTHER" id="PTHR48079:SF6">
    <property type="entry name" value="NAD(P)-BINDING DOMAIN-CONTAINING PROTEIN-RELATED"/>
    <property type="match status" value="1"/>
</dbReference>
<dbReference type="EMBL" id="MTAB01000009">
    <property type="protein sequence ID" value="OSI22449.1"/>
    <property type="molecule type" value="Genomic_DNA"/>
</dbReference>
<dbReference type="STRING" id="1931275.BV914_06825"/>
<dbReference type="Proteomes" id="UP000193303">
    <property type="component" value="Unassembled WGS sequence"/>
</dbReference>
<evidence type="ECO:0000313" key="2">
    <source>
        <dbReference type="Proteomes" id="UP000193303"/>
    </source>
</evidence>
<dbReference type="InterPro" id="IPR036291">
    <property type="entry name" value="NAD(P)-bd_dom_sf"/>
</dbReference>
<dbReference type="InterPro" id="IPR051783">
    <property type="entry name" value="NAD(P)-dependent_oxidoreduct"/>
</dbReference>
<evidence type="ECO:0000313" key="1">
    <source>
        <dbReference type="EMBL" id="OSI22449.1"/>
    </source>
</evidence>
<dbReference type="RefSeq" id="WP_096777434.1">
    <property type="nucleotide sequence ID" value="NZ_MTAB01000009.1"/>
</dbReference>
<proteinExistence type="predicted"/>
<comment type="caution">
    <text evidence="1">The sequence shown here is derived from an EMBL/GenBank/DDBJ whole genome shotgun (WGS) entry which is preliminary data.</text>
</comment>
<dbReference type="OrthoDB" id="751203at2"/>
<dbReference type="AlphaFoldDB" id="A0A1X3DJD7"/>
<protein>
    <submittedName>
        <fullName evidence="1">NAD(P)-dependent oxidoreductase</fullName>
    </submittedName>
</protein>
<organism evidence="1 2">
    <name type="scientific">Neisseria dumasiana</name>
    <dbReference type="NCBI Taxonomy" id="1931275"/>
    <lineage>
        <taxon>Bacteria</taxon>
        <taxon>Pseudomonadati</taxon>
        <taxon>Pseudomonadota</taxon>
        <taxon>Betaproteobacteria</taxon>
        <taxon>Neisseriales</taxon>
        <taxon>Neisseriaceae</taxon>
        <taxon>Neisseria</taxon>
    </lineage>
</organism>
<accession>A0A1X3DJD7</accession>
<dbReference type="GO" id="GO:0004029">
    <property type="term" value="F:aldehyde dehydrogenase (NAD+) activity"/>
    <property type="evidence" value="ECO:0007669"/>
    <property type="project" value="TreeGrafter"/>
</dbReference>
<dbReference type="SUPFAM" id="SSF51735">
    <property type="entry name" value="NAD(P)-binding Rossmann-fold domains"/>
    <property type="match status" value="1"/>
</dbReference>
<dbReference type="GO" id="GO:0005737">
    <property type="term" value="C:cytoplasm"/>
    <property type="evidence" value="ECO:0007669"/>
    <property type="project" value="TreeGrafter"/>
</dbReference>
<dbReference type="Gene3D" id="3.40.50.720">
    <property type="entry name" value="NAD(P)-binding Rossmann-like Domain"/>
    <property type="match status" value="1"/>
</dbReference>